<dbReference type="EMBL" id="VOLQ01000018">
    <property type="protein sequence ID" value="TWX66443.1"/>
    <property type="molecule type" value="Genomic_DNA"/>
</dbReference>
<dbReference type="Gene3D" id="2.40.30.170">
    <property type="match status" value="1"/>
</dbReference>
<evidence type="ECO:0000313" key="4">
    <source>
        <dbReference type="EMBL" id="TWX61207.1"/>
    </source>
</evidence>
<keyword evidence="2 3" id="KW-0175">Coiled coil</keyword>
<feature type="coiled-coil region" evidence="3">
    <location>
        <begin position="178"/>
        <end position="205"/>
    </location>
</feature>
<evidence type="ECO:0000313" key="7">
    <source>
        <dbReference type="Proteomes" id="UP000321917"/>
    </source>
</evidence>
<dbReference type="AlphaFoldDB" id="A0A5C6QCG3"/>
<feature type="coiled-coil region" evidence="3">
    <location>
        <begin position="81"/>
        <end position="140"/>
    </location>
</feature>
<dbReference type="PROSITE" id="PS51257">
    <property type="entry name" value="PROKAR_LIPOPROTEIN"/>
    <property type="match status" value="1"/>
</dbReference>
<dbReference type="Proteomes" id="UP000321917">
    <property type="component" value="Unassembled WGS sequence"/>
</dbReference>
<dbReference type="GO" id="GO:0030313">
    <property type="term" value="C:cell envelope"/>
    <property type="evidence" value="ECO:0007669"/>
    <property type="project" value="UniProtKB-SubCell"/>
</dbReference>
<comment type="caution">
    <text evidence="5">The sequence shown here is derived from an EMBL/GenBank/DDBJ whole genome shotgun (WGS) entry which is preliminary data.</text>
</comment>
<reference evidence="5 7" key="1">
    <citation type="submission" date="2019-07" db="EMBL/GenBank/DDBJ databases">
        <title>Genomes of sea-ice associated Colwellia species.</title>
        <authorList>
            <person name="Bowman J.P."/>
        </authorList>
    </citation>
    <scope>NUCLEOTIDE SEQUENCE [LARGE SCALE GENOMIC DNA]</scope>
    <source>
        <strain evidence="4 6">ACAM 607</strain>
        <strain evidence="5 7">IC036</strain>
    </source>
</reference>
<name>A0A5C6QCG3_9GAMM</name>
<dbReference type="PANTHER" id="PTHR32347">
    <property type="entry name" value="EFFLUX SYSTEM COMPONENT YKNX-RELATED"/>
    <property type="match status" value="1"/>
</dbReference>
<dbReference type="Gene3D" id="2.40.420.20">
    <property type="match status" value="1"/>
</dbReference>
<dbReference type="RefSeq" id="WP_146798763.1">
    <property type="nucleotide sequence ID" value="NZ_VOLP01000007.1"/>
</dbReference>
<dbReference type="EMBL" id="VOLR01000006">
    <property type="protein sequence ID" value="TWX61207.1"/>
    <property type="molecule type" value="Genomic_DNA"/>
</dbReference>
<proteinExistence type="predicted"/>
<dbReference type="Gene3D" id="1.10.287.470">
    <property type="entry name" value="Helix hairpin bin"/>
    <property type="match status" value="1"/>
</dbReference>
<evidence type="ECO:0000256" key="1">
    <source>
        <dbReference type="ARBA" id="ARBA00004196"/>
    </source>
</evidence>
<evidence type="ECO:0000256" key="2">
    <source>
        <dbReference type="ARBA" id="ARBA00023054"/>
    </source>
</evidence>
<dbReference type="InterPro" id="IPR050465">
    <property type="entry name" value="UPF0194_transport"/>
</dbReference>
<sequence length="385" mass="43193">MNKYFATILLILLCACEKAPSETVKLEQVRLVVSASGELESKQTAMIAPPSVSRMWQYQIKQLTPENTRVKKGEVIVAFDSKKVMDRLVDKQADLDRAQKELENKKIKEEESEQELILSIAEKQMEYEKAERKADIIDNSRAENDRKKSVIDFTIAENDLFLAKERLTFHKNNKALNLKLAKGKVNRLTAEVNDFKSDIERLKVKAPIDGMVIYRANWQGEKPAVGESIQFGQPIVELAVIEQMQLKAQIAEPDSGKIKLNQKVKIMIDGTQEIVLQGKIVELGRVFRDKSSQDKRRVFDAIIAFEQPKDTVIRPGMTARIEVVIAVIDNALTLSSQAVKLENGQGSVRITGLFSDHEETIEVAHIVGDKVVIKSGLSQGDIVAL</sequence>
<protein>
    <submittedName>
        <fullName evidence="5">HlyD family efflux transporter periplasmic adaptor subunit</fullName>
    </submittedName>
</protein>
<dbReference type="Proteomes" id="UP000321525">
    <property type="component" value="Unassembled WGS sequence"/>
</dbReference>
<accession>A0A5C6QCG3</accession>
<comment type="subcellular location">
    <subcellularLocation>
        <location evidence="1">Cell envelope</location>
    </subcellularLocation>
</comment>
<dbReference type="Gene3D" id="2.40.50.100">
    <property type="match status" value="1"/>
</dbReference>
<evidence type="ECO:0000313" key="5">
    <source>
        <dbReference type="EMBL" id="TWX66443.1"/>
    </source>
</evidence>
<keyword evidence="6" id="KW-1185">Reference proteome</keyword>
<organism evidence="5 7">
    <name type="scientific">Colwellia hornerae</name>
    <dbReference type="NCBI Taxonomy" id="89402"/>
    <lineage>
        <taxon>Bacteria</taxon>
        <taxon>Pseudomonadati</taxon>
        <taxon>Pseudomonadota</taxon>
        <taxon>Gammaproteobacteria</taxon>
        <taxon>Alteromonadales</taxon>
        <taxon>Colwelliaceae</taxon>
        <taxon>Colwellia</taxon>
    </lineage>
</organism>
<evidence type="ECO:0000313" key="6">
    <source>
        <dbReference type="Proteomes" id="UP000321525"/>
    </source>
</evidence>
<evidence type="ECO:0000256" key="3">
    <source>
        <dbReference type="SAM" id="Coils"/>
    </source>
</evidence>
<gene>
    <name evidence="4" type="ORF">ESZ26_05540</name>
    <name evidence="5" type="ORF">ESZ27_10475</name>
</gene>
<dbReference type="OrthoDB" id="9811754at2"/>